<dbReference type="Proteomes" id="UP000203458">
    <property type="component" value="Segment"/>
</dbReference>
<dbReference type="KEGG" id="vg:19685441"/>
<keyword evidence="2" id="KW-1185">Reference proteome</keyword>
<dbReference type="GeneID" id="19685441"/>
<proteinExistence type="predicted"/>
<reference evidence="1 2" key="1">
    <citation type="journal article" date="2014" name="J. Basic Microbiol.">
        <title>Isolation and partial characterization of bacteriophages infecting Pseudomonas syringae pv. actinidiae, causal agent of kiwifruit bacterial canker.</title>
        <authorList>
            <person name="Di Lallo G."/>
            <person name="Evangelisti M."/>
            <person name="Mancuso F."/>
            <person name="Ferrante P."/>
            <person name="Marcelletti S."/>
            <person name="Tinari A."/>
            <person name="Superti F."/>
            <person name="Migliore L."/>
            <person name="D'Addabbo P."/>
            <person name="Frezza D."/>
            <person name="Scortichini M."/>
            <person name="Thaller M.C."/>
        </authorList>
    </citation>
    <scope>NUCLEOTIDE SEQUENCE [LARGE SCALE GENOMIC DNA]</scope>
</reference>
<accession>A0A059VFX4</accession>
<sequence length="113" mass="12618">MKQCLLYVTLAALYSTNACASVEDDCLLYDTAAKGAMETRQRGVPLADVMKIISKNKDKIDSPEAELADKAVRKAFLEAYQTPKYGTEKMQQESVNEFRNKFYSECLSANSDS</sequence>
<name>A0A059VFX4_9CAUD</name>
<evidence type="ECO:0000313" key="1">
    <source>
        <dbReference type="EMBL" id="AHZ95037.1"/>
    </source>
</evidence>
<dbReference type="EMBL" id="KJ507100">
    <property type="protein sequence ID" value="AHZ95037.1"/>
    <property type="molecule type" value="Genomic_DNA"/>
</dbReference>
<protein>
    <submittedName>
        <fullName evidence="1">Uncharacterized protein</fullName>
    </submittedName>
</protein>
<dbReference type="RefSeq" id="YP_009043553.1">
    <property type="nucleotide sequence ID" value="NC_024365.1"/>
</dbReference>
<evidence type="ECO:0000313" key="2">
    <source>
        <dbReference type="Proteomes" id="UP000203458"/>
    </source>
</evidence>
<organism evidence="1 2">
    <name type="scientific">Pseudomonas phage phiPSA1</name>
    <dbReference type="NCBI Taxonomy" id="1500757"/>
    <lineage>
        <taxon>Viruses</taxon>
        <taxon>Duplodnaviria</taxon>
        <taxon>Heunggongvirae</taxon>
        <taxon>Uroviricota</taxon>
        <taxon>Caudoviricetes</taxon>
        <taxon>Readingvirus</taxon>
        <taxon>Readingvirus PSA1</taxon>
    </lineage>
</organism>